<evidence type="ECO:0000313" key="1">
    <source>
        <dbReference type="EMBL" id="EGR34099.1"/>
    </source>
</evidence>
<dbReference type="EMBL" id="GL983206">
    <property type="protein sequence ID" value="EGR34099.1"/>
    <property type="molecule type" value="Genomic_DNA"/>
</dbReference>
<dbReference type="RefSeq" id="XP_004039403.1">
    <property type="nucleotide sequence ID" value="XM_004039355.1"/>
</dbReference>
<dbReference type="Proteomes" id="UP000008983">
    <property type="component" value="Unassembled WGS sequence"/>
</dbReference>
<name>G0QL04_ICHMU</name>
<dbReference type="GeneID" id="14910287"/>
<dbReference type="AlphaFoldDB" id="G0QL04"/>
<dbReference type="OMA" id="AIINIYE"/>
<keyword evidence="2" id="KW-1185">Reference proteome</keyword>
<dbReference type="OrthoDB" id="294097at2759"/>
<sequence length="358" mass="42397">MGSIPSEPLDKEGTDILPPLSKTELIIPQIPQVIISPPQVLPEPPIVYDSEAKDNIILAFKLLSEIQNDSQKSLEEITKQWNSLKQNFETQKNLIKERLNEKEQLCNKNFEEYSLLQQKHTKSQEYINYLKERITQNLKDLDISHTQTCERNRQYVQGLKNDKLVLSFIRFLREAIQQKNDFNLIQKVQLTEKLNGFLQNYNQNNVDILLQFIDEQQYNISQDYSVQQRTDKEIGTKHIDNSKGDLDLNKFNNGERKVWSGHQKELLDLLDKLEDLIVKKMQQQLQDEIQSSILVAKMRDRLLRENTIIQKQIDNEISILKQMKNDFKVRVDDYIDDKEYQYEGYNEREIDKIRLLRD</sequence>
<evidence type="ECO:0000313" key="2">
    <source>
        <dbReference type="Proteomes" id="UP000008983"/>
    </source>
</evidence>
<accession>G0QL04</accession>
<reference evidence="1 2" key="1">
    <citation type="submission" date="2011-07" db="EMBL/GenBank/DDBJ databases">
        <authorList>
            <person name="Coyne R."/>
            <person name="Brami D."/>
            <person name="Johnson J."/>
            <person name="Hostetler J."/>
            <person name="Hannick L."/>
            <person name="Clark T."/>
            <person name="Cassidy-Hanley D."/>
            <person name="Inman J."/>
        </authorList>
    </citation>
    <scope>NUCLEOTIDE SEQUENCE [LARGE SCALE GENOMIC DNA]</scope>
    <source>
        <strain evidence="1 2">G5</strain>
    </source>
</reference>
<protein>
    <submittedName>
        <fullName evidence="1">Uncharacterized protein</fullName>
    </submittedName>
</protein>
<dbReference type="InParanoid" id="G0QL04"/>
<dbReference type="eggNOG" id="ENOG502STBN">
    <property type="taxonomic scope" value="Eukaryota"/>
</dbReference>
<proteinExistence type="predicted"/>
<organism evidence="1 2">
    <name type="scientific">Ichthyophthirius multifiliis</name>
    <name type="common">White spot disease agent</name>
    <name type="synonym">Ich</name>
    <dbReference type="NCBI Taxonomy" id="5932"/>
    <lineage>
        <taxon>Eukaryota</taxon>
        <taxon>Sar</taxon>
        <taxon>Alveolata</taxon>
        <taxon>Ciliophora</taxon>
        <taxon>Intramacronucleata</taxon>
        <taxon>Oligohymenophorea</taxon>
        <taxon>Hymenostomatida</taxon>
        <taxon>Ophryoglenina</taxon>
        <taxon>Ichthyophthirius</taxon>
    </lineage>
</organism>
<gene>
    <name evidence="1" type="ORF">IMG5_024040</name>
</gene>